<organism evidence="4 5">
    <name type="scientific">Candidatus Kerfeldbacteria bacterium CG08_land_8_20_14_0_20_40_16</name>
    <dbReference type="NCBI Taxonomy" id="2014244"/>
    <lineage>
        <taxon>Bacteria</taxon>
        <taxon>Candidatus Kerfeldiibacteriota</taxon>
    </lineage>
</organism>
<evidence type="ECO:0000313" key="4">
    <source>
        <dbReference type="EMBL" id="PIS42381.1"/>
    </source>
</evidence>
<comment type="caution">
    <text evidence="4">The sequence shown here is derived from an EMBL/GenBank/DDBJ whole genome shotgun (WGS) entry which is preliminary data.</text>
</comment>
<proteinExistence type="predicted"/>
<dbReference type="AlphaFoldDB" id="A0A2H0YV72"/>
<evidence type="ECO:0000256" key="2">
    <source>
        <dbReference type="PROSITE-ProRule" id="PRU00169"/>
    </source>
</evidence>
<dbReference type="GO" id="GO:0000160">
    <property type="term" value="P:phosphorelay signal transduction system"/>
    <property type="evidence" value="ECO:0007669"/>
    <property type="project" value="InterPro"/>
</dbReference>
<dbReference type="PANTHER" id="PTHR44591:SF3">
    <property type="entry name" value="RESPONSE REGULATORY DOMAIN-CONTAINING PROTEIN"/>
    <property type="match status" value="1"/>
</dbReference>
<dbReference type="Proteomes" id="UP000231542">
    <property type="component" value="Unassembled WGS sequence"/>
</dbReference>
<name>A0A2H0YV72_9BACT</name>
<evidence type="ECO:0000313" key="5">
    <source>
        <dbReference type="Proteomes" id="UP000231542"/>
    </source>
</evidence>
<gene>
    <name evidence="4" type="ORF">COT24_03815</name>
</gene>
<feature type="domain" description="Response regulatory" evidence="3">
    <location>
        <begin position="7"/>
        <end position="124"/>
    </location>
</feature>
<dbReference type="PANTHER" id="PTHR44591">
    <property type="entry name" value="STRESS RESPONSE REGULATOR PROTEIN 1"/>
    <property type="match status" value="1"/>
</dbReference>
<dbReference type="InterPro" id="IPR050595">
    <property type="entry name" value="Bact_response_regulator"/>
</dbReference>
<accession>A0A2H0YV72</accession>
<dbReference type="Gene3D" id="3.40.50.2300">
    <property type="match status" value="1"/>
</dbReference>
<dbReference type="SUPFAM" id="SSF52172">
    <property type="entry name" value="CheY-like"/>
    <property type="match status" value="1"/>
</dbReference>
<sequence>MGKNKSRILLIEDDQDQINMYQFKFEKEGFEFLAARNGKDGLNMAKTLRPDLILLDLVLINENGIEVMEKLKALPETKTIPVIILTNLAKKTMKERSKELGSVDFIIKTQISPADLVKRVKAVLEKNIKI</sequence>
<dbReference type="InterPro" id="IPR001789">
    <property type="entry name" value="Sig_transdc_resp-reg_receiver"/>
</dbReference>
<dbReference type="PROSITE" id="PS50110">
    <property type="entry name" value="RESPONSE_REGULATORY"/>
    <property type="match status" value="1"/>
</dbReference>
<dbReference type="SMART" id="SM00448">
    <property type="entry name" value="REC"/>
    <property type="match status" value="1"/>
</dbReference>
<dbReference type="Pfam" id="PF00072">
    <property type="entry name" value="Response_reg"/>
    <property type="match status" value="1"/>
</dbReference>
<dbReference type="EMBL" id="PEXU01000046">
    <property type="protein sequence ID" value="PIS42381.1"/>
    <property type="molecule type" value="Genomic_DNA"/>
</dbReference>
<keyword evidence="1 2" id="KW-0597">Phosphoprotein</keyword>
<evidence type="ECO:0000256" key="1">
    <source>
        <dbReference type="ARBA" id="ARBA00022553"/>
    </source>
</evidence>
<evidence type="ECO:0000259" key="3">
    <source>
        <dbReference type="PROSITE" id="PS50110"/>
    </source>
</evidence>
<protein>
    <submittedName>
        <fullName evidence="4">Response regulator</fullName>
    </submittedName>
</protein>
<dbReference type="InterPro" id="IPR011006">
    <property type="entry name" value="CheY-like_superfamily"/>
</dbReference>
<reference evidence="4 5" key="1">
    <citation type="submission" date="2017-09" db="EMBL/GenBank/DDBJ databases">
        <title>Depth-based differentiation of microbial function through sediment-hosted aquifers and enrichment of novel symbionts in the deep terrestrial subsurface.</title>
        <authorList>
            <person name="Probst A.J."/>
            <person name="Ladd B."/>
            <person name="Jarett J.K."/>
            <person name="Geller-Mcgrath D.E."/>
            <person name="Sieber C.M."/>
            <person name="Emerson J.B."/>
            <person name="Anantharaman K."/>
            <person name="Thomas B.C."/>
            <person name="Malmstrom R."/>
            <person name="Stieglmeier M."/>
            <person name="Klingl A."/>
            <person name="Woyke T."/>
            <person name="Ryan C.M."/>
            <person name="Banfield J.F."/>
        </authorList>
    </citation>
    <scope>NUCLEOTIDE SEQUENCE [LARGE SCALE GENOMIC DNA]</scope>
    <source>
        <strain evidence="4">CG08_land_8_20_14_0_20_40_16</strain>
    </source>
</reference>
<feature type="modified residue" description="4-aspartylphosphate" evidence="2">
    <location>
        <position position="56"/>
    </location>
</feature>